<name>A0ABQ2ECF7_9GAMM</name>
<dbReference type="InterPro" id="IPR019405">
    <property type="entry name" value="Lactonase_7-beta_prop"/>
</dbReference>
<dbReference type="InterPro" id="IPR011045">
    <property type="entry name" value="N2O_reductase_N"/>
</dbReference>
<dbReference type="InterPro" id="IPR015943">
    <property type="entry name" value="WD40/YVTN_repeat-like_dom_sf"/>
</dbReference>
<gene>
    <name evidence="2" type="ORF">GCM10011394_08750</name>
</gene>
<comment type="caution">
    <text evidence="2">The sequence shown here is derived from an EMBL/GenBank/DDBJ whole genome shotgun (WGS) entry which is preliminary data.</text>
</comment>
<dbReference type="PANTHER" id="PTHR47197:SF3">
    <property type="entry name" value="DIHYDRO-HEME D1 DEHYDROGENASE"/>
    <property type="match status" value="1"/>
</dbReference>
<sequence length="353" mass="35656">MSQRRILHSLLLAFCATAVAAPVSAAPKGQGELLVGNKSAASVWRLDMADGGKAGEAATGQGPHEIAVAPDRRRAVVADYGTAAAPGNTLTVLDLAGGASRTIMLGENTHPHGLRFLPGGRRLLATTEGSDALTVVDIEAGAVEHVIGIGPGKGHMVALSAEGGVAYVSKVGSGQLVRVDLAAALAAGDDAARAAAVREAPAGAGAEGIDVAPDGTVWVGNREDGTVTVHDPESLAVLDTLSSPGFPIRLVFTPDGRHALVTNARAATLSVFDAASRKPVATVSLEPEGVALHETMLGRAALPIGAIADPAGGRVFVAISGADRIAVLDTATWTVSEYWETGREPDALGIVAP</sequence>
<dbReference type="EMBL" id="BMME01000001">
    <property type="protein sequence ID" value="GGK01880.1"/>
    <property type="molecule type" value="Genomic_DNA"/>
</dbReference>
<evidence type="ECO:0008006" key="4">
    <source>
        <dbReference type="Google" id="ProtNLM"/>
    </source>
</evidence>
<evidence type="ECO:0000313" key="2">
    <source>
        <dbReference type="EMBL" id="GGK01880.1"/>
    </source>
</evidence>
<dbReference type="RefSeq" id="WP_132985159.1">
    <property type="nucleotide sequence ID" value="NZ_BMME01000001.1"/>
</dbReference>
<feature type="signal peptide" evidence="1">
    <location>
        <begin position="1"/>
        <end position="20"/>
    </location>
</feature>
<feature type="chain" id="PRO_5046023649" description="Gluconolaconase" evidence="1">
    <location>
        <begin position="21"/>
        <end position="353"/>
    </location>
</feature>
<dbReference type="Pfam" id="PF10282">
    <property type="entry name" value="Lactonase"/>
    <property type="match status" value="1"/>
</dbReference>
<dbReference type="SUPFAM" id="SSF50974">
    <property type="entry name" value="Nitrous oxide reductase, N-terminal domain"/>
    <property type="match status" value="1"/>
</dbReference>
<keyword evidence="1" id="KW-0732">Signal</keyword>
<reference evidence="3" key="1">
    <citation type="journal article" date="2019" name="Int. J. Syst. Evol. Microbiol.">
        <title>The Global Catalogue of Microorganisms (GCM) 10K type strain sequencing project: providing services to taxonomists for standard genome sequencing and annotation.</title>
        <authorList>
            <consortium name="The Broad Institute Genomics Platform"/>
            <consortium name="The Broad Institute Genome Sequencing Center for Infectious Disease"/>
            <person name="Wu L."/>
            <person name="Ma J."/>
        </authorList>
    </citation>
    <scope>NUCLEOTIDE SEQUENCE [LARGE SCALE GENOMIC DNA]</scope>
    <source>
        <strain evidence="3">CGMCC 1.8985</strain>
    </source>
</reference>
<organism evidence="2 3">
    <name type="scientific">Luteimonas terricola</name>
    <dbReference type="NCBI Taxonomy" id="645597"/>
    <lineage>
        <taxon>Bacteria</taxon>
        <taxon>Pseudomonadati</taxon>
        <taxon>Pseudomonadota</taxon>
        <taxon>Gammaproteobacteria</taxon>
        <taxon>Lysobacterales</taxon>
        <taxon>Lysobacteraceae</taxon>
        <taxon>Luteimonas</taxon>
    </lineage>
</organism>
<evidence type="ECO:0000256" key="1">
    <source>
        <dbReference type="SAM" id="SignalP"/>
    </source>
</evidence>
<evidence type="ECO:0000313" key="3">
    <source>
        <dbReference type="Proteomes" id="UP000599009"/>
    </source>
</evidence>
<dbReference type="PANTHER" id="PTHR47197">
    <property type="entry name" value="PROTEIN NIRF"/>
    <property type="match status" value="1"/>
</dbReference>
<keyword evidence="3" id="KW-1185">Reference proteome</keyword>
<accession>A0ABQ2ECF7</accession>
<dbReference type="InterPro" id="IPR051200">
    <property type="entry name" value="Host-pathogen_enzymatic-act"/>
</dbReference>
<protein>
    <recommendedName>
        <fullName evidence="4">Gluconolaconase</fullName>
    </recommendedName>
</protein>
<proteinExistence type="predicted"/>
<dbReference type="Proteomes" id="UP000599009">
    <property type="component" value="Unassembled WGS sequence"/>
</dbReference>
<dbReference type="Gene3D" id="2.130.10.10">
    <property type="entry name" value="YVTN repeat-like/Quinoprotein amine dehydrogenase"/>
    <property type="match status" value="2"/>
</dbReference>